<dbReference type="Pfam" id="PF00440">
    <property type="entry name" value="TetR_N"/>
    <property type="match status" value="1"/>
</dbReference>
<dbReference type="EMBL" id="JACOPG010000003">
    <property type="protein sequence ID" value="MBC5686591.1"/>
    <property type="molecule type" value="Genomic_DNA"/>
</dbReference>
<dbReference type="SUPFAM" id="SSF46689">
    <property type="entry name" value="Homeodomain-like"/>
    <property type="match status" value="1"/>
</dbReference>
<reference evidence="4 5" key="1">
    <citation type="submission" date="2020-08" db="EMBL/GenBank/DDBJ databases">
        <title>Genome public.</title>
        <authorList>
            <person name="Liu C."/>
            <person name="Sun Q."/>
        </authorList>
    </citation>
    <scope>NUCLEOTIDE SEQUENCE [LARGE SCALE GENOMIC DNA]</scope>
    <source>
        <strain evidence="4 5">NSJ-9</strain>
    </source>
</reference>
<keyword evidence="5" id="KW-1185">Reference proteome</keyword>
<accession>A0ABR7GGK9</accession>
<dbReference type="InterPro" id="IPR050624">
    <property type="entry name" value="HTH-type_Tx_Regulator"/>
</dbReference>
<proteinExistence type="predicted"/>
<comment type="caution">
    <text evidence="4">The sequence shown here is derived from an EMBL/GenBank/DDBJ whole genome shotgun (WGS) entry which is preliminary data.</text>
</comment>
<dbReference type="PROSITE" id="PS50977">
    <property type="entry name" value="HTH_TETR_2"/>
    <property type="match status" value="1"/>
</dbReference>
<dbReference type="PANTHER" id="PTHR43479">
    <property type="entry name" value="ACREF/ENVCD OPERON REPRESSOR-RELATED"/>
    <property type="match status" value="1"/>
</dbReference>
<feature type="domain" description="HTH tetR-type" evidence="3">
    <location>
        <begin position="8"/>
        <end position="68"/>
    </location>
</feature>
<feature type="DNA-binding region" description="H-T-H motif" evidence="2">
    <location>
        <begin position="31"/>
        <end position="50"/>
    </location>
</feature>
<dbReference type="Gene3D" id="1.10.357.10">
    <property type="entry name" value="Tetracycline Repressor, domain 2"/>
    <property type="match status" value="1"/>
</dbReference>
<evidence type="ECO:0000256" key="2">
    <source>
        <dbReference type="PROSITE-ProRule" id="PRU00335"/>
    </source>
</evidence>
<organism evidence="4 5">
    <name type="scientific">Roseburia lenta</name>
    <dbReference type="NCBI Taxonomy" id="2763061"/>
    <lineage>
        <taxon>Bacteria</taxon>
        <taxon>Bacillati</taxon>
        <taxon>Bacillota</taxon>
        <taxon>Clostridia</taxon>
        <taxon>Lachnospirales</taxon>
        <taxon>Lachnospiraceae</taxon>
        <taxon>Roseburia</taxon>
    </lineage>
</organism>
<dbReference type="InterPro" id="IPR001647">
    <property type="entry name" value="HTH_TetR"/>
</dbReference>
<keyword evidence="1 2" id="KW-0238">DNA-binding</keyword>
<dbReference type="Proteomes" id="UP000643810">
    <property type="component" value="Unassembled WGS sequence"/>
</dbReference>
<evidence type="ECO:0000313" key="5">
    <source>
        <dbReference type="Proteomes" id="UP000643810"/>
    </source>
</evidence>
<evidence type="ECO:0000313" key="4">
    <source>
        <dbReference type="EMBL" id="MBC5686591.1"/>
    </source>
</evidence>
<dbReference type="InterPro" id="IPR009057">
    <property type="entry name" value="Homeodomain-like_sf"/>
</dbReference>
<protein>
    <submittedName>
        <fullName evidence="4">TetR/AcrR family transcriptional regulator</fullName>
    </submittedName>
</protein>
<sequence length="209" mass="24519">MKRIKQFERTDRDITNALLLLLEKNRFEKITVAQIIEEAGINRSTFYQHFSDKYEIVERLQAKYLDEFVAVAQSVGAMENPDLNDYAIALQAYFQKNRSILKKIFSIQSSSLPLKDRIRQYLEEMLGKNLHQISPLEASLFAGMTIDYMLYYLNLDSSLDTDFINLFFQTFYNMAKNFFRLESPEAEEAFQNLLQNYSSRHFSVADKPV</sequence>
<name>A0ABR7GGK9_9FIRM</name>
<evidence type="ECO:0000256" key="1">
    <source>
        <dbReference type="ARBA" id="ARBA00023125"/>
    </source>
</evidence>
<dbReference type="RefSeq" id="WP_118281504.1">
    <property type="nucleotide sequence ID" value="NZ_JACOPG010000003.1"/>
</dbReference>
<evidence type="ECO:0000259" key="3">
    <source>
        <dbReference type="PROSITE" id="PS50977"/>
    </source>
</evidence>
<dbReference type="PANTHER" id="PTHR43479:SF7">
    <property type="entry name" value="TETR-FAMILY TRANSCRIPTIONAL REGULATOR"/>
    <property type="match status" value="1"/>
</dbReference>
<gene>
    <name evidence="4" type="ORF">H8R94_08285</name>
</gene>